<name>A0ABZ2ZW64_9MICC</name>
<dbReference type="Gene3D" id="1.10.3480.10">
    <property type="entry name" value="TorD-like"/>
    <property type="match status" value="1"/>
</dbReference>
<dbReference type="NCBIfam" id="TIGR00684">
    <property type="entry name" value="narJ"/>
    <property type="match status" value="1"/>
</dbReference>
<keyword evidence="1" id="KW-0534">Nitrate assimilation</keyword>
<dbReference type="InterPro" id="IPR036411">
    <property type="entry name" value="TorD-like_sf"/>
</dbReference>
<keyword evidence="3" id="KW-1185">Reference proteome</keyword>
<dbReference type="PANTHER" id="PTHR43680">
    <property type="entry name" value="NITRATE REDUCTASE MOLYBDENUM COFACTOR ASSEMBLY CHAPERONE"/>
    <property type="match status" value="1"/>
</dbReference>
<dbReference type="PANTHER" id="PTHR43680:SF2">
    <property type="entry name" value="NITRATE REDUCTASE MOLYBDENUM COFACTOR ASSEMBLY CHAPERONE NARJ"/>
    <property type="match status" value="1"/>
</dbReference>
<dbReference type="InterPro" id="IPR003765">
    <property type="entry name" value="NO3_reductase_chaperone_NarJ"/>
</dbReference>
<protein>
    <submittedName>
        <fullName evidence="2">Nitrate reductase molybdenum cofactor assembly chaperone</fullName>
    </submittedName>
</protein>
<organism evidence="2 3">
    <name type="scientific">Arthrobacter citreus</name>
    <dbReference type="NCBI Taxonomy" id="1670"/>
    <lineage>
        <taxon>Bacteria</taxon>
        <taxon>Bacillati</taxon>
        <taxon>Actinomycetota</taxon>
        <taxon>Actinomycetes</taxon>
        <taxon>Micrococcales</taxon>
        <taxon>Micrococcaceae</taxon>
        <taxon>Arthrobacter</taxon>
    </lineage>
</organism>
<dbReference type="InterPro" id="IPR020945">
    <property type="entry name" value="DMSO/NO3_reduct_chaperone"/>
</dbReference>
<proteinExistence type="predicted"/>
<evidence type="ECO:0000256" key="1">
    <source>
        <dbReference type="ARBA" id="ARBA00023063"/>
    </source>
</evidence>
<dbReference type="Pfam" id="PF02613">
    <property type="entry name" value="Nitrate_red_del"/>
    <property type="match status" value="1"/>
</dbReference>
<dbReference type="Proteomes" id="UP001448858">
    <property type="component" value="Chromosome"/>
</dbReference>
<sequence>MSLLEKLLGKAGKGTFDPEPYRDAHPRRSAVVRQAAGLLLEYPDEELVHLVPALRDALVEAGADTAPVEELFAALTDRPLTEVQAEYVQEFDLSKRHSLHLTYWTDGDTRRRGEALAAFKEIYRAHGALPEGTELPDYLPLVLEFAAKVAPADGYELLQRYRPSLELLRLALRDDGLPHAGVLGLVCSTLPGVSPEDKQTVMQTAGYGPPTETVGLEPYSSRLLPVHERNAP</sequence>
<dbReference type="EMBL" id="CP151657">
    <property type="protein sequence ID" value="WZP16077.1"/>
    <property type="molecule type" value="Genomic_DNA"/>
</dbReference>
<dbReference type="SUPFAM" id="SSF89155">
    <property type="entry name" value="TorD-like"/>
    <property type="match status" value="1"/>
</dbReference>
<gene>
    <name evidence="2" type="primary">narJ</name>
    <name evidence="2" type="ORF">AAE021_00340</name>
</gene>
<dbReference type="RefSeq" id="WP_342023723.1">
    <property type="nucleotide sequence ID" value="NZ_CP151657.1"/>
</dbReference>
<accession>A0ABZ2ZW64</accession>
<evidence type="ECO:0000313" key="3">
    <source>
        <dbReference type="Proteomes" id="UP001448858"/>
    </source>
</evidence>
<evidence type="ECO:0000313" key="2">
    <source>
        <dbReference type="EMBL" id="WZP16077.1"/>
    </source>
</evidence>
<reference evidence="2 3" key="1">
    <citation type="submission" date="2024-04" db="EMBL/GenBank/DDBJ databases">
        <title>Arthrobacter sp. from Plains bison fecal sample.</title>
        <authorList>
            <person name="Ruzzini A."/>
        </authorList>
    </citation>
    <scope>NUCLEOTIDE SEQUENCE [LARGE SCALE GENOMIC DNA]</scope>
    <source>
        <strain evidence="2 3">EINP1</strain>
    </source>
</reference>